<dbReference type="VEuPathDB" id="FungiDB:SDRG_08441"/>
<keyword evidence="3" id="KW-1185">Reference proteome</keyword>
<dbReference type="GeneID" id="19949168"/>
<dbReference type="RefSeq" id="XP_008612551.1">
    <property type="nucleotide sequence ID" value="XM_008614329.1"/>
</dbReference>
<dbReference type="OrthoDB" id="547231at2759"/>
<gene>
    <name evidence="2" type="ORF">SDRG_08441</name>
</gene>
<dbReference type="eggNOG" id="ENOG502S8ET">
    <property type="taxonomic scope" value="Eukaryota"/>
</dbReference>
<protein>
    <submittedName>
        <fullName evidence="2">Uncharacterized protein</fullName>
    </submittedName>
</protein>
<dbReference type="InParanoid" id="T0Q8L1"/>
<dbReference type="InterPro" id="IPR015943">
    <property type="entry name" value="WD40/YVTN_repeat-like_dom_sf"/>
</dbReference>
<organism evidence="2 3">
    <name type="scientific">Saprolegnia diclina (strain VS20)</name>
    <dbReference type="NCBI Taxonomy" id="1156394"/>
    <lineage>
        <taxon>Eukaryota</taxon>
        <taxon>Sar</taxon>
        <taxon>Stramenopiles</taxon>
        <taxon>Oomycota</taxon>
        <taxon>Saprolegniomycetes</taxon>
        <taxon>Saprolegniales</taxon>
        <taxon>Saprolegniaceae</taxon>
        <taxon>Saprolegnia</taxon>
    </lineage>
</organism>
<name>T0Q8L1_SAPDV</name>
<dbReference type="SUPFAM" id="SSF50978">
    <property type="entry name" value="WD40 repeat-like"/>
    <property type="match status" value="1"/>
</dbReference>
<feature type="region of interest" description="Disordered" evidence="1">
    <location>
        <begin position="656"/>
        <end position="693"/>
    </location>
</feature>
<accession>T0Q8L1</accession>
<evidence type="ECO:0000313" key="3">
    <source>
        <dbReference type="Proteomes" id="UP000030762"/>
    </source>
</evidence>
<dbReference type="OMA" id="TRECVNI"/>
<dbReference type="AlphaFoldDB" id="T0Q8L1"/>
<dbReference type="InterPro" id="IPR036322">
    <property type="entry name" value="WD40_repeat_dom_sf"/>
</dbReference>
<dbReference type="EMBL" id="JH767156">
    <property type="protein sequence ID" value="EQC34239.1"/>
    <property type="molecule type" value="Genomic_DNA"/>
</dbReference>
<dbReference type="Proteomes" id="UP000030762">
    <property type="component" value="Unassembled WGS sequence"/>
</dbReference>
<sequence>MAAKAALEAQARKELKARLRADCLHVPLDTVFLDAPELHKDKDWIPQAPFFQLLAAHSVHLTNDERELLGVFCSPAGLISISAFTQFVDVLTPVDHVDPDLVFPTLPQPFRMLLKILEEDIVDRAWAAITSTMAFKLEQGEMNADLQEKEAKARLCLPATSMELGPSPITFVGSADHELLALLHEANVVEVLEAGTGSVLVPKTKVAPDLFAIDGISSPLRPFQLGATRQSFFAVWGRRRAATTTTTTSEPEVVDPVFDNVESLLYIYCVCNGALVLRSKLLTSDVIARVHFSDDFAFAAVVLVHGAVFVYAMSSLPSTLPPTPPIALDHTKDCLLEVDPSVYNIAPVLKPVITEPAATTKHDKAHKGKGKEVEVDVVVVPTEPYAPYLYVAFLLGDMGTWQLGVASQHKCLVFDVLAGKDAAPSTHVVVAAPITCAVAGPSHTLLVLGLANGSLLVWHLHLRVEYCALGCHSAPVTALFVHKTEFVASLSTANELHFYDLMARADMLPPPSAYVLGLQHDVCSVPSRGDGKTKPASLLRVLDGTHPFTTIHGLQDLPILFATAEDGAITVYDMRSGVLIGSLGLGDALEQNAAPWCIVSDHIWVPAKSVSDNRAVLGLFTTPGLLEVYCPLVGRHTASEYYTAFLHRRGITPSSVDGKLKRPSVITQRRRAPAKSALASNREPATTTDEASAPASRAVDVLVNLSLELPMHVPKRSVETVLQSVLRRQVQMTVERDARMTKRRGDILKALHAW</sequence>
<proteinExistence type="predicted"/>
<evidence type="ECO:0000313" key="2">
    <source>
        <dbReference type="EMBL" id="EQC34239.1"/>
    </source>
</evidence>
<reference evidence="2 3" key="1">
    <citation type="submission" date="2012-04" db="EMBL/GenBank/DDBJ databases">
        <title>The Genome Sequence of Saprolegnia declina VS20.</title>
        <authorList>
            <consortium name="The Broad Institute Genome Sequencing Platform"/>
            <person name="Russ C."/>
            <person name="Nusbaum C."/>
            <person name="Tyler B."/>
            <person name="van West P."/>
            <person name="Dieguez-Uribeondo J."/>
            <person name="de Bruijn I."/>
            <person name="Tripathy S."/>
            <person name="Jiang R."/>
            <person name="Young S.K."/>
            <person name="Zeng Q."/>
            <person name="Gargeya S."/>
            <person name="Fitzgerald M."/>
            <person name="Haas B."/>
            <person name="Abouelleil A."/>
            <person name="Alvarado L."/>
            <person name="Arachchi H.M."/>
            <person name="Berlin A."/>
            <person name="Chapman S.B."/>
            <person name="Goldberg J."/>
            <person name="Griggs A."/>
            <person name="Gujja S."/>
            <person name="Hansen M."/>
            <person name="Howarth C."/>
            <person name="Imamovic A."/>
            <person name="Larimer J."/>
            <person name="McCowen C."/>
            <person name="Montmayeur A."/>
            <person name="Murphy C."/>
            <person name="Neiman D."/>
            <person name="Pearson M."/>
            <person name="Priest M."/>
            <person name="Roberts A."/>
            <person name="Saif S."/>
            <person name="Shea T."/>
            <person name="Sisk P."/>
            <person name="Sykes S."/>
            <person name="Wortman J."/>
            <person name="Nusbaum C."/>
            <person name="Birren B."/>
        </authorList>
    </citation>
    <scope>NUCLEOTIDE SEQUENCE [LARGE SCALE GENOMIC DNA]</scope>
    <source>
        <strain evidence="2 3">VS20</strain>
    </source>
</reference>
<evidence type="ECO:0000256" key="1">
    <source>
        <dbReference type="SAM" id="MobiDB-lite"/>
    </source>
</evidence>
<dbReference type="Gene3D" id="2.130.10.10">
    <property type="entry name" value="YVTN repeat-like/Quinoprotein amine dehydrogenase"/>
    <property type="match status" value="1"/>
</dbReference>